<evidence type="ECO:0000313" key="2">
    <source>
        <dbReference type="Proteomes" id="UP000246058"/>
    </source>
</evidence>
<evidence type="ECO:0000313" key="1">
    <source>
        <dbReference type="EMBL" id="AWN38724.1"/>
    </source>
</evidence>
<dbReference type="KEGG" id="meti:DK427_25840"/>
<name>A0A2U8VY85_9HYPH</name>
<dbReference type="RefSeq" id="WP_109953879.1">
    <property type="nucleotide sequence ID" value="NZ_CP029551.1"/>
</dbReference>
<proteinExistence type="predicted"/>
<reference evidence="1 2" key="1">
    <citation type="submission" date="2018-05" db="EMBL/GenBank/DDBJ databases">
        <title>Complete Genome Sequence of Methylobacterium sp. 17Sr1-43.</title>
        <authorList>
            <person name="Srinivasan S."/>
        </authorList>
    </citation>
    <scope>NUCLEOTIDE SEQUENCE [LARGE SCALE GENOMIC DNA]</scope>
    <source>
        <strain evidence="1 2">17Sr1-43</strain>
    </source>
</reference>
<gene>
    <name evidence="1" type="ORF">DK427_25840</name>
</gene>
<dbReference type="EMBL" id="CP029551">
    <property type="protein sequence ID" value="AWN38724.1"/>
    <property type="molecule type" value="Genomic_DNA"/>
</dbReference>
<protein>
    <submittedName>
        <fullName evidence="1">Uncharacterized protein</fullName>
    </submittedName>
</protein>
<dbReference type="AlphaFoldDB" id="A0A2U8VY85"/>
<dbReference type="Proteomes" id="UP000246058">
    <property type="component" value="Chromosome"/>
</dbReference>
<organism evidence="1 2">
    <name type="scientific">Methylobacterium radiodurans</name>
    <dbReference type="NCBI Taxonomy" id="2202828"/>
    <lineage>
        <taxon>Bacteria</taxon>
        <taxon>Pseudomonadati</taxon>
        <taxon>Pseudomonadota</taxon>
        <taxon>Alphaproteobacteria</taxon>
        <taxon>Hyphomicrobiales</taxon>
        <taxon>Methylobacteriaceae</taxon>
        <taxon>Methylobacterium</taxon>
    </lineage>
</organism>
<sequence>MLDTALAAQLGMTKPENIRTLIKDHMEELEAFGVVCRRQITSGPKGGRPGTAYYLNRQQALLICILSKTDKAKEVRAEVIRQDRSSH</sequence>
<dbReference type="OrthoDB" id="8454364at2"/>
<keyword evidence="2" id="KW-1185">Reference proteome</keyword>
<accession>A0A2U8VY85</accession>